<dbReference type="EMBL" id="JAVFKD010000002">
    <property type="protein sequence ID" value="KAK5996914.1"/>
    <property type="molecule type" value="Genomic_DNA"/>
</dbReference>
<evidence type="ECO:0000256" key="7">
    <source>
        <dbReference type="SAM" id="Phobius"/>
    </source>
</evidence>
<evidence type="ECO:0000256" key="3">
    <source>
        <dbReference type="ARBA" id="ARBA00022617"/>
    </source>
</evidence>
<comment type="caution">
    <text evidence="8">The sequence shown here is derived from an EMBL/GenBank/DDBJ whole genome shotgun (WGS) entry which is preliminary data.</text>
</comment>
<evidence type="ECO:0000256" key="6">
    <source>
        <dbReference type="RuleBase" id="RU000461"/>
    </source>
</evidence>
<dbReference type="InterPro" id="IPR001128">
    <property type="entry name" value="Cyt_P450"/>
</dbReference>
<protein>
    <submittedName>
        <fullName evidence="8">Cytochrome P450 monooxygenase sdnT</fullName>
    </submittedName>
</protein>
<sequence length="544" mass="61531">MGPTLLWNSAAGLIWEASRIIIYGFTAFTLFLAAVAVYRLLLHPLARVPGPRLAALSNAWYAYHVRNGRTVELGRKLHQKYGEVVRVGPNELWFNSKEAFDTIYNTTKGFEKTDFYLATSLIIQRIDWRLQPHFYDSLDLLSERDAKRYRLQRRLIGRVYQTANILRHEEAIDSVLKQVIARLEGLQGQEIDLKEWMHIIAVECLGASVLSWSPGLLKDGTDWSSSSHSYLGWRRKSVLGLFPTMAKLGLRSKWVDWIFRDIWGLTFTSPDSFKSFFPDVGKRINRRIKAALVSRGPKVWKMTKVSKGSKGQESERQDLLADLIQLHKEKPEFTEMYLRKMAVTNFGAGHETMASTLTSIVAMIGTHANVQKRVAEEVRSLNDPASCANASNLPYMRAAAREAMRLNPVLSMSLPRLVPGSGLQLHGYFIPGDTTVGCNPVALHRNEEIIGPDPDSYDPDRWLDADLDEVRVMERYNLNWGGGARTCPGKNLAEMVVYKVVPALLTHFDVEVTLPPESDRPSYFLSMMSGVKARFQPVDKTDNT</sequence>
<keyword evidence="6 8" id="KW-0503">Monooxygenase</keyword>
<dbReference type="PRINTS" id="PR00385">
    <property type="entry name" value="P450"/>
</dbReference>
<dbReference type="PANTHER" id="PTHR24305:SF232">
    <property type="entry name" value="P450, PUTATIVE (EUROFUNG)-RELATED"/>
    <property type="match status" value="1"/>
</dbReference>
<keyword evidence="3 6" id="KW-0349">Heme</keyword>
<organism evidence="8 9">
    <name type="scientific">Cladobotryum mycophilum</name>
    <dbReference type="NCBI Taxonomy" id="491253"/>
    <lineage>
        <taxon>Eukaryota</taxon>
        <taxon>Fungi</taxon>
        <taxon>Dikarya</taxon>
        <taxon>Ascomycota</taxon>
        <taxon>Pezizomycotina</taxon>
        <taxon>Sordariomycetes</taxon>
        <taxon>Hypocreomycetidae</taxon>
        <taxon>Hypocreales</taxon>
        <taxon>Hypocreaceae</taxon>
        <taxon>Cladobotryum</taxon>
    </lineage>
</organism>
<keyword evidence="5 6" id="KW-0408">Iron</keyword>
<gene>
    <name evidence="8" type="ORF">PT974_02261</name>
</gene>
<dbReference type="GO" id="GO:0004497">
    <property type="term" value="F:monooxygenase activity"/>
    <property type="evidence" value="ECO:0007669"/>
    <property type="project" value="UniProtKB-KW"/>
</dbReference>
<dbReference type="InterPro" id="IPR036396">
    <property type="entry name" value="Cyt_P450_sf"/>
</dbReference>
<keyword evidence="4 6" id="KW-0479">Metal-binding</keyword>
<keyword evidence="9" id="KW-1185">Reference proteome</keyword>
<name>A0ABR0SXP8_9HYPO</name>
<dbReference type="Proteomes" id="UP001338125">
    <property type="component" value="Unassembled WGS sequence"/>
</dbReference>
<comment type="cofactor">
    <cofactor evidence="1">
        <name>heme</name>
        <dbReference type="ChEBI" id="CHEBI:30413"/>
    </cofactor>
</comment>
<dbReference type="Pfam" id="PF00067">
    <property type="entry name" value="p450"/>
    <property type="match status" value="1"/>
</dbReference>
<feature type="transmembrane region" description="Helical" evidence="7">
    <location>
        <begin position="20"/>
        <end position="42"/>
    </location>
</feature>
<evidence type="ECO:0000256" key="4">
    <source>
        <dbReference type="ARBA" id="ARBA00022723"/>
    </source>
</evidence>
<keyword evidence="6" id="KW-0560">Oxidoreductase</keyword>
<evidence type="ECO:0000256" key="1">
    <source>
        <dbReference type="ARBA" id="ARBA00001971"/>
    </source>
</evidence>
<keyword evidence="7" id="KW-0472">Membrane</keyword>
<accession>A0ABR0SXP8</accession>
<keyword evidence="7" id="KW-0812">Transmembrane</keyword>
<dbReference type="PANTHER" id="PTHR24305">
    <property type="entry name" value="CYTOCHROME P450"/>
    <property type="match status" value="1"/>
</dbReference>
<evidence type="ECO:0000256" key="5">
    <source>
        <dbReference type="ARBA" id="ARBA00023004"/>
    </source>
</evidence>
<comment type="similarity">
    <text evidence="2 6">Belongs to the cytochrome P450 family.</text>
</comment>
<dbReference type="InterPro" id="IPR017972">
    <property type="entry name" value="Cyt_P450_CS"/>
</dbReference>
<keyword evidence="7" id="KW-1133">Transmembrane helix</keyword>
<dbReference type="SUPFAM" id="SSF48264">
    <property type="entry name" value="Cytochrome P450"/>
    <property type="match status" value="1"/>
</dbReference>
<proteinExistence type="inferred from homology"/>
<dbReference type="InterPro" id="IPR002401">
    <property type="entry name" value="Cyt_P450_E_grp-I"/>
</dbReference>
<evidence type="ECO:0000313" key="9">
    <source>
        <dbReference type="Proteomes" id="UP001338125"/>
    </source>
</evidence>
<evidence type="ECO:0000256" key="2">
    <source>
        <dbReference type="ARBA" id="ARBA00010617"/>
    </source>
</evidence>
<dbReference type="InterPro" id="IPR050121">
    <property type="entry name" value="Cytochrome_P450_monoxygenase"/>
</dbReference>
<reference evidence="8 9" key="1">
    <citation type="submission" date="2024-01" db="EMBL/GenBank/DDBJ databases">
        <title>Complete genome of Cladobotryum mycophilum ATHUM6906.</title>
        <authorList>
            <person name="Christinaki A.C."/>
            <person name="Myridakis A.I."/>
            <person name="Kouvelis V.N."/>
        </authorList>
    </citation>
    <scope>NUCLEOTIDE SEQUENCE [LARGE SCALE GENOMIC DNA]</scope>
    <source>
        <strain evidence="8 9">ATHUM6906</strain>
    </source>
</reference>
<dbReference type="Gene3D" id="1.10.630.10">
    <property type="entry name" value="Cytochrome P450"/>
    <property type="match status" value="1"/>
</dbReference>
<dbReference type="PROSITE" id="PS00086">
    <property type="entry name" value="CYTOCHROME_P450"/>
    <property type="match status" value="1"/>
</dbReference>
<dbReference type="PRINTS" id="PR00463">
    <property type="entry name" value="EP450I"/>
</dbReference>
<evidence type="ECO:0000313" key="8">
    <source>
        <dbReference type="EMBL" id="KAK5996914.1"/>
    </source>
</evidence>